<sequence length="94" mass="10825">SEEANDDDYNDEPGYYQASEPPKSMDDQVFERNDFDEDEPIEVVHNSQLNDTDLDFQVNIQRKTLLLANESNLPRALSTVEMPPDILSHLQNRS</sequence>
<proteinExistence type="predicted"/>
<keyword evidence="2" id="KW-1185">Reference proteome</keyword>
<protein>
    <submittedName>
        <fullName evidence="1">23088_t:CDS:1</fullName>
    </submittedName>
</protein>
<evidence type="ECO:0000313" key="1">
    <source>
        <dbReference type="EMBL" id="CAG8810523.1"/>
    </source>
</evidence>
<dbReference type="Proteomes" id="UP000789920">
    <property type="component" value="Unassembled WGS sequence"/>
</dbReference>
<reference evidence="1" key="1">
    <citation type="submission" date="2021-06" db="EMBL/GenBank/DDBJ databases">
        <authorList>
            <person name="Kallberg Y."/>
            <person name="Tangrot J."/>
            <person name="Rosling A."/>
        </authorList>
    </citation>
    <scope>NUCLEOTIDE SEQUENCE</scope>
    <source>
        <strain evidence="1">MA461A</strain>
    </source>
</reference>
<name>A0ACA9RU50_9GLOM</name>
<dbReference type="EMBL" id="CAJVQC010071378">
    <property type="protein sequence ID" value="CAG8810523.1"/>
    <property type="molecule type" value="Genomic_DNA"/>
</dbReference>
<organism evidence="1 2">
    <name type="scientific">Racocetra persica</name>
    <dbReference type="NCBI Taxonomy" id="160502"/>
    <lineage>
        <taxon>Eukaryota</taxon>
        <taxon>Fungi</taxon>
        <taxon>Fungi incertae sedis</taxon>
        <taxon>Mucoromycota</taxon>
        <taxon>Glomeromycotina</taxon>
        <taxon>Glomeromycetes</taxon>
        <taxon>Diversisporales</taxon>
        <taxon>Gigasporaceae</taxon>
        <taxon>Racocetra</taxon>
    </lineage>
</organism>
<accession>A0ACA9RU50</accession>
<gene>
    <name evidence="1" type="ORF">RPERSI_LOCUS23099</name>
</gene>
<evidence type="ECO:0000313" key="2">
    <source>
        <dbReference type="Proteomes" id="UP000789920"/>
    </source>
</evidence>
<comment type="caution">
    <text evidence="1">The sequence shown here is derived from an EMBL/GenBank/DDBJ whole genome shotgun (WGS) entry which is preliminary data.</text>
</comment>
<feature type="non-terminal residue" evidence="1">
    <location>
        <position position="1"/>
    </location>
</feature>